<dbReference type="SUPFAM" id="SSF55729">
    <property type="entry name" value="Acyl-CoA N-acyltransferases (Nat)"/>
    <property type="match status" value="1"/>
</dbReference>
<protein>
    <submittedName>
        <fullName evidence="2">GNAT family N-acetyltransferase</fullName>
    </submittedName>
</protein>
<dbReference type="InterPro" id="IPR016181">
    <property type="entry name" value="Acyl_CoA_acyltransferase"/>
</dbReference>
<feature type="domain" description="N-acetyltransferase" evidence="1">
    <location>
        <begin position="2"/>
        <end position="153"/>
    </location>
</feature>
<proteinExistence type="predicted"/>
<evidence type="ECO:0000259" key="1">
    <source>
        <dbReference type="PROSITE" id="PS51186"/>
    </source>
</evidence>
<evidence type="ECO:0000313" key="2">
    <source>
        <dbReference type="EMBL" id="QHS63008.1"/>
    </source>
</evidence>
<evidence type="ECO:0000313" key="3">
    <source>
        <dbReference type="Proteomes" id="UP000476411"/>
    </source>
</evidence>
<dbReference type="EMBL" id="CP048113">
    <property type="protein sequence ID" value="QHS63008.1"/>
    <property type="molecule type" value="Genomic_DNA"/>
</dbReference>
<dbReference type="GO" id="GO:0016747">
    <property type="term" value="F:acyltransferase activity, transferring groups other than amino-acyl groups"/>
    <property type="evidence" value="ECO:0007669"/>
    <property type="project" value="InterPro"/>
</dbReference>
<dbReference type="Gene3D" id="3.40.630.30">
    <property type="match status" value="1"/>
</dbReference>
<accession>A0A6B9ZKT5</accession>
<dbReference type="Pfam" id="PF13673">
    <property type="entry name" value="Acetyltransf_10"/>
    <property type="match status" value="1"/>
</dbReference>
<dbReference type="RefSeq" id="WP_162334732.1">
    <property type="nucleotide sequence ID" value="NZ_CP048113.1"/>
</dbReference>
<keyword evidence="2" id="KW-0808">Transferase</keyword>
<gene>
    <name evidence="2" type="ORF">GWR21_26515</name>
</gene>
<dbReference type="Proteomes" id="UP000476411">
    <property type="component" value="Chromosome"/>
</dbReference>
<name>A0A6B9ZKT5_9BACT</name>
<reference evidence="2 3" key="1">
    <citation type="submission" date="2020-01" db="EMBL/GenBank/DDBJ databases">
        <title>Complete genome sequence of Chitinophaga sp. H33E-04 isolated from quinoa roots.</title>
        <authorList>
            <person name="Weon H.-Y."/>
            <person name="Lee S.A."/>
        </authorList>
    </citation>
    <scope>NUCLEOTIDE SEQUENCE [LARGE SCALE GENOMIC DNA]</scope>
    <source>
        <strain evidence="2 3">H33E-04</strain>
    </source>
</reference>
<organism evidence="2 3">
    <name type="scientific">Chitinophaga agri</name>
    <dbReference type="NCBI Taxonomy" id="2703787"/>
    <lineage>
        <taxon>Bacteria</taxon>
        <taxon>Pseudomonadati</taxon>
        <taxon>Bacteroidota</taxon>
        <taxon>Chitinophagia</taxon>
        <taxon>Chitinophagales</taxon>
        <taxon>Chitinophagaceae</taxon>
        <taxon>Chitinophaga</taxon>
    </lineage>
</organism>
<keyword evidence="3" id="KW-1185">Reference proteome</keyword>
<dbReference type="PROSITE" id="PS51186">
    <property type="entry name" value="GNAT"/>
    <property type="match status" value="1"/>
</dbReference>
<dbReference type="KEGG" id="chih:GWR21_26515"/>
<dbReference type="AlphaFoldDB" id="A0A6B9ZKT5"/>
<sequence length="158" mass="18084">MEIIRKYEAADREACVNAFISNVPYFFTAGEVSDFERFLDTVVNKDRDTYYYVLMYDGKVTGSGGFCSMSTKGQFTLAWGLIHKDHHRKGLGEQLLLHRICEIQSICGNYEILIDTTQYSAGFFERFGFVTVKITNDYYTAGLHRYDMVLKSTTQTGV</sequence>
<dbReference type="InterPro" id="IPR000182">
    <property type="entry name" value="GNAT_dom"/>
</dbReference>